<dbReference type="InterPro" id="IPR003439">
    <property type="entry name" value="ABC_transporter-like_ATP-bd"/>
</dbReference>
<dbReference type="InterPro" id="IPR017871">
    <property type="entry name" value="ABC_transporter-like_CS"/>
</dbReference>
<keyword evidence="8" id="KW-0406">Ion transport</keyword>
<evidence type="ECO:0000256" key="4">
    <source>
        <dbReference type="ARBA" id="ARBA00022496"/>
    </source>
</evidence>
<keyword evidence="3" id="KW-1003">Cell membrane</keyword>
<keyword evidence="12" id="KW-1185">Reference proteome</keyword>
<dbReference type="Gene3D" id="3.40.50.300">
    <property type="entry name" value="P-loop containing nucleotide triphosphate hydrolases"/>
    <property type="match status" value="1"/>
</dbReference>
<evidence type="ECO:0000256" key="8">
    <source>
        <dbReference type="ARBA" id="ARBA00023065"/>
    </source>
</evidence>
<evidence type="ECO:0000313" key="11">
    <source>
        <dbReference type="EMBL" id="MFC5406076.1"/>
    </source>
</evidence>
<evidence type="ECO:0000259" key="10">
    <source>
        <dbReference type="PROSITE" id="PS50893"/>
    </source>
</evidence>
<evidence type="ECO:0000256" key="2">
    <source>
        <dbReference type="ARBA" id="ARBA00022448"/>
    </source>
</evidence>
<gene>
    <name evidence="11" type="ORF">ACFPOF_25325</name>
</gene>
<keyword evidence="6 11" id="KW-0067">ATP-binding</keyword>
<keyword evidence="4" id="KW-0410">Iron transport</keyword>
<dbReference type="CDD" id="cd03214">
    <property type="entry name" value="ABC_Iron-Siderophores_B12_Hemin"/>
    <property type="match status" value="1"/>
</dbReference>
<dbReference type="RefSeq" id="WP_378137936.1">
    <property type="nucleotide sequence ID" value="NZ_JBHSMI010000052.1"/>
</dbReference>
<dbReference type="Proteomes" id="UP001596113">
    <property type="component" value="Unassembled WGS sequence"/>
</dbReference>
<evidence type="ECO:0000256" key="9">
    <source>
        <dbReference type="ARBA" id="ARBA00023136"/>
    </source>
</evidence>
<sequence>MIRGEHLAVAYRGHTVMNDVSVEFEAGLVHSILGPNGCGKSTLLKVLSRQLPSSSGAVLVEGKDANSWGTKPFARHLAMLSQAQERMTDISVYDLVSYGRFPHKGWMQKLDDHDRAVVEQALQLTGTSAMSGRSVLELSGGERQRVRIAMAVAQQPKALLLDEPTTYLDICHQLEIMELVRELNRDQRMTVIMVLHDLNHASLYSDRVTVMKQGTVYGHGTPEEVISEQMLRDVFQVESSIERDRTTNRPLIRTMKLQSSG</sequence>
<name>A0ABW0HXU8_9BACL</name>
<feature type="domain" description="ABC transporter" evidence="10">
    <location>
        <begin position="2"/>
        <end position="238"/>
    </location>
</feature>
<organism evidence="11 12">
    <name type="scientific">Cohnella soli</name>
    <dbReference type="NCBI Taxonomy" id="425005"/>
    <lineage>
        <taxon>Bacteria</taxon>
        <taxon>Bacillati</taxon>
        <taxon>Bacillota</taxon>
        <taxon>Bacilli</taxon>
        <taxon>Bacillales</taxon>
        <taxon>Paenibacillaceae</taxon>
        <taxon>Cohnella</taxon>
    </lineage>
</organism>
<keyword evidence="5" id="KW-0547">Nucleotide-binding</keyword>
<dbReference type="InterPro" id="IPR003593">
    <property type="entry name" value="AAA+_ATPase"/>
</dbReference>
<evidence type="ECO:0000256" key="3">
    <source>
        <dbReference type="ARBA" id="ARBA00022475"/>
    </source>
</evidence>
<dbReference type="InterPro" id="IPR027417">
    <property type="entry name" value="P-loop_NTPase"/>
</dbReference>
<protein>
    <submittedName>
        <fullName evidence="11">ABC transporter ATP-binding protein</fullName>
    </submittedName>
</protein>
<comment type="caution">
    <text evidence="11">The sequence shown here is derived from an EMBL/GenBank/DDBJ whole genome shotgun (WGS) entry which is preliminary data.</text>
</comment>
<evidence type="ECO:0000256" key="7">
    <source>
        <dbReference type="ARBA" id="ARBA00023004"/>
    </source>
</evidence>
<dbReference type="PROSITE" id="PS00211">
    <property type="entry name" value="ABC_TRANSPORTER_1"/>
    <property type="match status" value="1"/>
</dbReference>
<proteinExistence type="predicted"/>
<accession>A0ABW0HXU8</accession>
<dbReference type="SUPFAM" id="SSF52540">
    <property type="entry name" value="P-loop containing nucleoside triphosphate hydrolases"/>
    <property type="match status" value="1"/>
</dbReference>
<reference evidence="12" key="1">
    <citation type="journal article" date="2019" name="Int. J. Syst. Evol. Microbiol.">
        <title>The Global Catalogue of Microorganisms (GCM) 10K type strain sequencing project: providing services to taxonomists for standard genome sequencing and annotation.</title>
        <authorList>
            <consortium name="The Broad Institute Genomics Platform"/>
            <consortium name="The Broad Institute Genome Sequencing Center for Infectious Disease"/>
            <person name="Wu L."/>
            <person name="Ma J."/>
        </authorList>
    </citation>
    <scope>NUCLEOTIDE SEQUENCE [LARGE SCALE GENOMIC DNA]</scope>
    <source>
        <strain evidence="12">CGMCC 1.18575</strain>
    </source>
</reference>
<dbReference type="InterPro" id="IPR051535">
    <property type="entry name" value="Siderophore_ABC-ATPase"/>
</dbReference>
<keyword evidence="9" id="KW-0472">Membrane</keyword>
<dbReference type="PANTHER" id="PTHR42771:SF4">
    <property type="entry name" value="IRON(3+)-HYDROXAMATE IMPORT ATP-BINDING PROTEIN FHUC"/>
    <property type="match status" value="1"/>
</dbReference>
<dbReference type="PROSITE" id="PS50893">
    <property type="entry name" value="ABC_TRANSPORTER_2"/>
    <property type="match status" value="1"/>
</dbReference>
<dbReference type="PANTHER" id="PTHR42771">
    <property type="entry name" value="IRON(3+)-HYDROXAMATE IMPORT ATP-BINDING PROTEIN FHUC"/>
    <property type="match status" value="1"/>
</dbReference>
<evidence type="ECO:0000256" key="6">
    <source>
        <dbReference type="ARBA" id="ARBA00022840"/>
    </source>
</evidence>
<dbReference type="GO" id="GO:0005524">
    <property type="term" value="F:ATP binding"/>
    <property type="evidence" value="ECO:0007669"/>
    <property type="project" value="UniProtKB-KW"/>
</dbReference>
<dbReference type="EMBL" id="JBHSMI010000052">
    <property type="protein sequence ID" value="MFC5406076.1"/>
    <property type="molecule type" value="Genomic_DNA"/>
</dbReference>
<dbReference type="Pfam" id="PF00005">
    <property type="entry name" value="ABC_tran"/>
    <property type="match status" value="1"/>
</dbReference>
<evidence type="ECO:0000256" key="1">
    <source>
        <dbReference type="ARBA" id="ARBA00004202"/>
    </source>
</evidence>
<evidence type="ECO:0000313" key="12">
    <source>
        <dbReference type="Proteomes" id="UP001596113"/>
    </source>
</evidence>
<dbReference type="SMART" id="SM00382">
    <property type="entry name" value="AAA"/>
    <property type="match status" value="1"/>
</dbReference>
<keyword evidence="2" id="KW-0813">Transport</keyword>
<comment type="subcellular location">
    <subcellularLocation>
        <location evidence="1">Cell membrane</location>
        <topology evidence="1">Peripheral membrane protein</topology>
    </subcellularLocation>
</comment>
<keyword evidence="7" id="KW-0408">Iron</keyword>
<evidence type="ECO:0000256" key="5">
    <source>
        <dbReference type="ARBA" id="ARBA00022741"/>
    </source>
</evidence>